<dbReference type="Proteomes" id="UP000532746">
    <property type="component" value="Unassembled WGS sequence"/>
</dbReference>
<keyword evidence="1" id="KW-0732">Signal</keyword>
<dbReference type="RefSeq" id="WP_183402743.1">
    <property type="nucleotide sequence ID" value="NZ_JACHGG010000002.1"/>
</dbReference>
<keyword evidence="3" id="KW-1185">Reference proteome</keyword>
<sequence>MLLIFRFVLLAFLALGASLTHAQKAPFSIQTVSLPKGIADRNNQFSGLFIRNKQLLLLSESRLQERAEAKVYALDLNSISSQLQQKSGEVAYRKYPLQNLDLIRTRMDSLRQEYEGLEGITMVGSTAYFTIETTTPSAYCYLIKGELDEAGGTIRLDSRYLVPLPKPVLSNGTHINNAGFEAAADYDQSLLLLFEYNYFTHDNYAFRLPTAAPTPDIPRYVPVARLPFRVTDLVHEGKNRFTAINYFYNGADDSVYRTPGQDPNTRLIRNGSGYQNYCRLLSLRYKRNKVKWKPLFELPREYMTYNWEGLAAYQGGYFLINDKYGPSNQSTLLYLRRK</sequence>
<proteinExistence type="predicted"/>
<reference evidence="2 3" key="1">
    <citation type="submission" date="2020-08" db="EMBL/GenBank/DDBJ databases">
        <title>Genomic Encyclopedia of Type Strains, Phase IV (KMG-IV): sequencing the most valuable type-strain genomes for metagenomic binning, comparative biology and taxonomic classification.</title>
        <authorList>
            <person name="Goeker M."/>
        </authorList>
    </citation>
    <scope>NUCLEOTIDE SEQUENCE [LARGE SCALE GENOMIC DNA]</scope>
    <source>
        <strain evidence="2 3">DSM 26718</strain>
    </source>
</reference>
<evidence type="ECO:0000256" key="1">
    <source>
        <dbReference type="SAM" id="SignalP"/>
    </source>
</evidence>
<gene>
    <name evidence="2" type="ORF">HNQ93_001968</name>
</gene>
<dbReference type="EMBL" id="JACHGG010000002">
    <property type="protein sequence ID" value="MBB6059122.1"/>
    <property type="molecule type" value="Genomic_DNA"/>
</dbReference>
<accession>A0A7W9WCY5</accession>
<evidence type="ECO:0000313" key="3">
    <source>
        <dbReference type="Proteomes" id="UP000532746"/>
    </source>
</evidence>
<comment type="caution">
    <text evidence="2">The sequence shown here is derived from an EMBL/GenBank/DDBJ whole genome shotgun (WGS) entry which is preliminary data.</text>
</comment>
<feature type="signal peptide" evidence="1">
    <location>
        <begin position="1"/>
        <end position="22"/>
    </location>
</feature>
<name>A0A7W9WCY5_9BACT</name>
<feature type="chain" id="PRO_5031147858" evidence="1">
    <location>
        <begin position="23"/>
        <end position="338"/>
    </location>
</feature>
<evidence type="ECO:0000313" key="2">
    <source>
        <dbReference type="EMBL" id="MBB6059122.1"/>
    </source>
</evidence>
<organism evidence="2 3">
    <name type="scientific">Hymenobacter luteus</name>
    <dbReference type="NCBI Taxonomy" id="1411122"/>
    <lineage>
        <taxon>Bacteria</taxon>
        <taxon>Pseudomonadati</taxon>
        <taxon>Bacteroidota</taxon>
        <taxon>Cytophagia</taxon>
        <taxon>Cytophagales</taxon>
        <taxon>Hymenobacteraceae</taxon>
        <taxon>Hymenobacter</taxon>
    </lineage>
</organism>
<protein>
    <submittedName>
        <fullName evidence="2">Uncharacterized protein</fullName>
    </submittedName>
</protein>
<dbReference type="AlphaFoldDB" id="A0A7W9WCY5"/>